<keyword evidence="7 9" id="KW-0472">Membrane</keyword>
<evidence type="ECO:0000256" key="2">
    <source>
        <dbReference type="ARBA" id="ARBA00022448"/>
    </source>
</evidence>
<name>A0ABN6LYG9_9BACT</name>
<proteinExistence type="inferred from homology"/>
<protein>
    <submittedName>
        <fullName evidence="11">C4-dicarboxylate ABC transporter permease</fullName>
    </submittedName>
</protein>
<keyword evidence="6 9" id="KW-1133">Transmembrane helix</keyword>
<sequence>MSDIKSEDACAAFSECVSSVDAPKNIVDRIVINLFSFICFFSAASLTLIICVATFFRYILEGNLYGYEEWVKFLAFWLYFMGAAIGAFNRTHVSADLVNAYLPDGVLKKFLIVVRNLITVCVASLFTWYGYEFFMFGYMGPLGTGIAIPTTSVWKIPMWIGYLSVFLGLLFMVYYFARDLVLSLRDLFVGEKG</sequence>
<keyword evidence="3" id="KW-1003">Cell membrane</keyword>
<feature type="domain" description="Tripartite ATP-independent periplasmic transporters DctQ component" evidence="10">
    <location>
        <begin position="46"/>
        <end position="185"/>
    </location>
</feature>
<dbReference type="EMBL" id="AP025516">
    <property type="protein sequence ID" value="BDD85655.1"/>
    <property type="molecule type" value="Genomic_DNA"/>
</dbReference>
<evidence type="ECO:0000256" key="5">
    <source>
        <dbReference type="ARBA" id="ARBA00022692"/>
    </source>
</evidence>
<dbReference type="PANTHER" id="PTHR35011:SF2">
    <property type="entry name" value="2,3-DIKETO-L-GULONATE TRAP TRANSPORTER SMALL PERMEASE PROTEIN YIAM"/>
    <property type="match status" value="1"/>
</dbReference>
<dbReference type="Proteomes" id="UP000830055">
    <property type="component" value="Chromosome"/>
</dbReference>
<keyword evidence="2" id="KW-0813">Transport</keyword>
<dbReference type="InterPro" id="IPR007387">
    <property type="entry name" value="TRAP_DctQ"/>
</dbReference>
<feature type="transmembrane region" description="Helical" evidence="9">
    <location>
        <begin position="159"/>
        <end position="177"/>
    </location>
</feature>
<evidence type="ECO:0000313" key="11">
    <source>
        <dbReference type="EMBL" id="BDD85655.1"/>
    </source>
</evidence>
<evidence type="ECO:0000256" key="1">
    <source>
        <dbReference type="ARBA" id="ARBA00004429"/>
    </source>
</evidence>
<comment type="subcellular location">
    <subcellularLocation>
        <location evidence="1">Cell inner membrane</location>
        <topology evidence="1">Multi-pass membrane protein</topology>
    </subcellularLocation>
</comment>
<organism evidence="11 12">
    <name type="scientific">Desulfofustis limnaeus</name>
    <dbReference type="NCBI Taxonomy" id="2740163"/>
    <lineage>
        <taxon>Bacteria</taxon>
        <taxon>Pseudomonadati</taxon>
        <taxon>Thermodesulfobacteriota</taxon>
        <taxon>Desulfobulbia</taxon>
        <taxon>Desulfobulbales</taxon>
        <taxon>Desulfocapsaceae</taxon>
        <taxon>Desulfofustis</taxon>
    </lineage>
</organism>
<feature type="transmembrane region" description="Helical" evidence="9">
    <location>
        <begin position="110"/>
        <end position="131"/>
    </location>
</feature>
<keyword evidence="5 9" id="KW-0812">Transmembrane</keyword>
<evidence type="ECO:0000256" key="8">
    <source>
        <dbReference type="ARBA" id="ARBA00038436"/>
    </source>
</evidence>
<feature type="transmembrane region" description="Helical" evidence="9">
    <location>
        <begin position="34"/>
        <end position="58"/>
    </location>
</feature>
<dbReference type="InterPro" id="IPR055348">
    <property type="entry name" value="DctQ"/>
</dbReference>
<feature type="transmembrane region" description="Helical" evidence="9">
    <location>
        <begin position="70"/>
        <end position="89"/>
    </location>
</feature>
<evidence type="ECO:0000256" key="4">
    <source>
        <dbReference type="ARBA" id="ARBA00022519"/>
    </source>
</evidence>
<dbReference type="PANTHER" id="PTHR35011">
    <property type="entry name" value="2,3-DIKETO-L-GULONATE TRAP TRANSPORTER SMALL PERMEASE PROTEIN YIAM"/>
    <property type="match status" value="1"/>
</dbReference>
<evidence type="ECO:0000259" key="10">
    <source>
        <dbReference type="Pfam" id="PF04290"/>
    </source>
</evidence>
<evidence type="ECO:0000313" key="12">
    <source>
        <dbReference type="Proteomes" id="UP000830055"/>
    </source>
</evidence>
<dbReference type="Pfam" id="PF04290">
    <property type="entry name" value="DctQ"/>
    <property type="match status" value="1"/>
</dbReference>
<evidence type="ECO:0000256" key="9">
    <source>
        <dbReference type="SAM" id="Phobius"/>
    </source>
</evidence>
<keyword evidence="4" id="KW-0997">Cell inner membrane</keyword>
<keyword evidence="12" id="KW-1185">Reference proteome</keyword>
<reference evidence="11 12" key="1">
    <citation type="submission" date="2022-01" db="EMBL/GenBank/DDBJ databases">
        <title>Desulfofustis limnae sp. nov., a novel mesophilic sulfate-reducing bacterium isolated from marsh soil.</title>
        <authorList>
            <person name="Watanabe M."/>
            <person name="Takahashi A."/>
            <person name="Kojima H."/>
            <person name="Fukui M."/>
        </authorList>
    </citation>
    <scope>NUCLEOTIDE SEQUENCE [LARGE SCALE GENOMIC DNA]</scope>
    <source>
        <strain evidence="11 12">PPLL</strain>
    </source>
</reference>
<evidence type="ECO:0000256" key="3">
    <source>
        <dbReference type="ARBA" id="ARBA00022475"/>
    </source>
</evidence>
<evidence type="ECO:0000256" key="7">
    <source>
        <dbReference type="ARBA" id="ARBA00023136"/>
    </source>
</evidence>
<dbReference type="RefSeq" id="WP_284152794.1">
    <property type="nucleotide sequence ID" value="NZ_AP025516.1"/>
</dbReference>
<gene>
    <name evidence="11" type="ORF">DPPLL_00200</name>
</gene>
<accession>A0ABN6LYG9</accession>
<evidence type="ECO:0000256" key="6">
    <source>
        <dbReference type="ARBA" id="ARBA00022989"/>
    </source>
</evidence>
<comment type="similarity">
    <text evidence="8">Belongs to the TRAP transporter small permease family.</text>
</comment>